<evidence type="ECO:0000256" key="1">
    <source>
        <dbReference type="ARBA" id="ARBA00022491"/>
    </source>
</evidence>
<keyword evidence="3 5" id="KW-0238">DNA-binding</keyword>
<dbReference type="PANTHER" id="PTHR30055">
    <property type="entry name" value="HTH-TYPE TRANSCRIPTIONAL REGULATOR RUTR"/>
    <property type="match status" value="1"/>
</dbReference>
<dbReference type="EMBL" id="CP049933">
    <property type="protein sequence ID" value="QIM18381.1"/>
    <property type="molecule type" value="Genomic_DNA"/>
</dbReference>
<dbReference type="InterPro" id="IPR009057">
    <property type="entry name" value="Homeodomain-like_sf"/>
</dbReference>
<dbReference type="InterPro" id="IPR050109">
    <property type="entry name" value="HTH-type_TetR-like_transc_reg"/>
</dbReference>
<feature type="domain" description="HTH tetR-type" evidence="7">
    <location>
        <begin position="26"/>
        <end position="86"/>
    </location>
</feature>
<feature type="DNA-binding region" description="H-T-H motif" evidence="5">
    <location>
        <begin position="49"/>
        <end position="68"/>
    </location>
</feature>
<feature type="region of interest" description="Disordered" evidence="6">
    <location>
        <begin position="1"/>
        <end position="27"/>
    </location>
</feature>
<evidence type="ECO:0000256" key="6">
    <source>
        <dbReference type="SAM" id="MobiDB-lite"/>
    </source>
</evidence>
<dbReference type="PROSITE" id="PS50977">
    <property type="entry name" value="HTH_TETR_2"/>
    <property type="match status" value="1"/>
</dbReference>
<dbReference type="Pfam" id="PF00440">
    <property type="entry name" value="TetR_N"/>
    <property type="match status" value="1"/>
</dbReference>
<evidence type="ECO:0000313" key="9">
    <source>
        <dbReference type="Proteomes" id="UP000503441"/>
    </source>
</evidence>
<keyword evidence="4" id="KW-0804">Transcription</keyword>
<dbReference type="RefSeq" id="WP_166329909.1">
    <property type="nucleotide sequence ID" value="NZ_CP049933.1"/>
</dbReference>
<evidence type="ECO:0000256" key="3">
    <source>
        <dbReference type="ARBA" id="ARBA00023125"/>
    </source>
</evidence>
<evidence type="ECO:0000313" key="8">
    <source>
        <dbReference type="EMBL" id="QIM18381.1"/>
    </source>
</evidence>
<evidence type="ECO:0000256" key="5">
    <source>
        <dbReference type="PROSITE-ProRule" id="PRU00335"/>
    </source>
</evidence>
<sequence length="218" mass="24816">MSRHTEVVPNQGTVGTEQEAHAEDHNNARVRILDATAGLIAERGFSNVRISDVAQTLGISTGLVHYHFAGKNDLLNAALVRAVDRAFDRQSQVLREIDDAHQRLLTLIDMQLPRIGEVRDEWSIWVQFWAEATVRPELRTAHRTYYDRWYETVQRTVKRGMRQGAFRSNADPETVAQRLTAMTDGLAIQFLTGSLRITIPAMQEILVRYIDDELLPKP</sequence>
<dbReference type="Pfam" id="PF13977">
    <property type="entry name" value="TetR_C_6"/>
    <property type="match status" value="1"/>
</dbReference>
<reference evidence="8 9" key="1">
    <citation type="submission" date="2020-03" db="EMBL/GenBank/DDBJ databases">
        <title>Leucobacter sp. nov., isolated from beetles.</title>
        <authorList>
            <person name="Hyun D.-W."/>
            <person name="Bae J.-W."/>
        </authorList>
    </citation>
    <scope>NUCLEOTIDE SEQUENCE [LARGE SCALE GENOMIC DNA]</scope>
    <source>
        <strain evidence="8 9">HDW9A</strain>
    </source>
</reference>
<accession>A0ABX6JVP4</accession>
<dbReference type="SUPFAM" id="SSF48498">
    <property type="entry name" value="Tetracyclin repressor-like, C-terminal domain"/>
    <property type="match status" value="1"/>
</dbReference>
<dbReference type="Proteomes" id="UP000503441">
    <property type="component" value="Chromosome"/>
</dbReference>
<proteinExistence type="predicted"/>
<dbReference type="PRINTS" id="PR00455">
    <property type="entry name" value="HTHTETR"/>
</dbReference>
<dbReference type="SUPFAM" id="SSF46689">
    <property type="entry name" value="Homeodomain-like"/>
    <property type="match status" value="1"/>
</dbReference>
<protein>
    <submittedName>
        <fullName evidence="8">TetR family transcriptional regulator</fullName>
    </submittedName>
</protein>
<dbReference type="InterPro" id="IPR039538">
    <property type="entry name" value="BetI_C"/>
</dbReference>
<dbReference type="Gene3D" id="1.10.357.10">
    <property type="entry name" value="Tetracycline Repressor, domain 2"/>
    <property type="match status" value="1"/>
</dbReference>
<keyword evidence="2" id="KW-0805">Transcription regulation</keyword>
<keyword evidence="1" id="KW-0678">Repressor</keyword>
<dbReference type="InterPro" id="IPR001647">
    <property type="entry name" value="HTH_TetR"/>
</dbReference>
<organism evidence="8 9">
    <name type="scientific">Leucobacter coleopterorum</name>
    <dbReference type="NCBI Taxonomy" id="2714933"/>
    <lineage>
        <taxon>Bacteria</taxon>
        <taxon>Bacillati</taxon>
        <taxon>Actinomycetota</taxon>
        <taxon>Actinomycetes</taxon>
        <taxon>Micrococcales</taxon>
        <taxon>Microbacteriaceae</taxon>
        <taxon>Leucobacter</taxon>
    </lineage>
</organism>
<evidence type="ECO:0000259" key="7">
    <source>
        <dbReference type="PROSITE" id="PS50977"/>
    </source>
</evidence>
<dbReference type="PANTHER" id="PTHR30055:SF238">
    <property type="entry name" value="MYCOFACTOCIN BIOSYNTHESIS TRANSCRIPTIONAL REGULATOR MFTR-RELATED"/>
    <property type="match status" value="1"/>
</dbReference>
<dbReference type="InterPro" id="IPR036271">
    <property type="entry name" value="Tet_transcr_reg_TetR-rel_C_sf"/>
</dbReference>
<keyword evidence="9" id="KW-1185">Reference proteome</keyword>
<name>A0ABX6JVP4_9MICO</name>
<evidence type="ECO:0000256" key="4">
    <source>
        <dbReference type="ARBA" id="ARBA00023163"/>
    </source>
</evidence>
<gene>
    <name evidence="8" type="ORF">G7066_06495</name>
</gene>
<evidence type="ECO:0000256" key="2">
    <source>
        <dbReference type="ARBA" id="ARBA00023015"/>
    </source>
</evidence>
<feature type="compositionally biased region" description="Basic and acidic residues" evidence="6">
    <location>
        <begin position="18"/>
        <end position="27"/>
    </location>
</feature>